<dbReference type="AlphaFoldDB" id="A0A2C0EHP0"/>
<dbReference type="EMBL" id="NUJQ01000041">
    <property type="protein sequence ID" value="PGQ05944.1"/>
    <property type="molecule type" value="Genomic_DNA"/>
</dbReference>
<dbReference type="SUPFAM" id="SSF64496">
    <property type="entry name" value="DNA-binding domain of intron-encoded endonucleases"/>
    <property type="match status" value="1"/>
</dbReference>
<evidence type="ECO:0000313" key="1">
    <source>
        <dbReference type="EMBL" id="PGQ05944.1"/>
    </source>
</evidence>
<accession>A0A2C0EHP0</accession>
<sequence length="153" mass="18492">MEMNKKKHPLYQTWKNMRDRCYCKTNGNYKYYGAKGVTVDERWHDFDNFVYDIDNRMLNGHLLYNPDYHLDKDLKCGKIYSLENCVVLLQKENWEMAYRKQQKQIVAMNENVEIMFQSISEAGRNLSIPRNTIQYYLKNGKRHPTGYQFKYCC</sequence>
<name>A0A2C0EHP0_BACCE</name>
<protein>
    <submittedName>
        <fullName evidence="1">Uncharacterized protein</fullName>
    </submittedName>
</protein>
<organism evidence="1 2">
    <name type="scientific">Bacillus cereus</name>
    <dbReference type="NCBI Taxonomy" id="1396"/>
    <lineage>
        <taxon>Bacteria</taxon>
        <taxon>Bacillati</taxon>
        <taxon>Bacillota</taxon>
        <taxon>Bacilli</taxon>
        <taxon>Bacillales</taxon>
        <taxon>Bacillaceae</taxon>
        <taxon>Bacillus</taxon>
        <taxon>Bacillus cereus group</taxon>
    </lineage>
</organism>
<proteinExistence type="predicted"/>
<evidence type="ECO:0000313" key="2">
    <source>
        <dbReference type="Proteomes" id="UP000221438"/>
    </source>
</evidence>
<gene>
    <name evidence="1" type="ORF">COA08_23630</name>
</gene>
<dbReference type="Gene3D" id="1.10.10.10">
    <property type="entry name" value="Winged helix-like DNA-binding domain superfamily/Winged helix DNA-binding domain"/>
    <property type="match status" value="1"/>
</dbReference>
<comment type="caution">
    <text evidence="1">The sequence shown here is derived from an EMBL/GenBank/DDBJ whole genome shotgun (WGS) entry which is preliminary data.</text>
</comment>
<dbReference type="Proteomes" id="UP000221438">
    <property type="component" value="Unassembled WGS sequence"/>
</dbReference>
<dbReference type="InterPro" id="IPR036388">
    <property type="entry name" value="WH-like_DNA-bd_sf"/>
</dbReference>
<reference evidence="1 2" key="1">
    <citation type="submission" date="2017-09" db="EMBL/GenBank/DDBJ databases">
        <title>Large-scale bioinformatics analysis of Bacillus genomes uncovers conserved roles of natural products in bacterial physiology.</title>
        <authorList>
            <consortium name="Agbiome Team Llc"/>
            <person name="Bleich R.M."/>
            <person name="Grubbs K.J."/>
            <person name="Santa Maria K.C."/>
            <person name="Allen S.E."/>
            <person name="Farag S."/>
            <person name="Shank E.A."/>
            <person name="Bowers A."/>
        </authorList>
    </citation>
    <scope>NUCLEOTIDE SEQUENCE [LARGE SCALE GENOMIC DNA]</scope>
    <source>
        <strain evidence="1 2">AFS046104</strain>
    </source>
</reference>